<dbReference type="AlphaFoldDB" id="A0AAW0Z0Z1"/>
<evidence type="ECO:0000256" key="1">
    <source>
        <dbReference type="SAM" id="SignalP"/>
    </source>
</evidence>
<dbReference type="Proteomes" id="UP001388673">
    <property type="component" value="Unassembled WGS sequence"/>
</dbReference>
<feature type="chain" id="PRO_5043654185" evidence="1">
    <location>
        <begin position="22"/>
        <end position="492"/>
    </location>
</feature>
<proteinExistence type="predicted"/>
<dbReference type="GeneID" id="92179579"/>
<name>A0AAW0Z0Z1_9TREE</name>
<dbReference type="EMBL" id="JBCAWK010000004">
    <property type="protein sequence ID" value="KAK8861499.1"/>
    <property type="molecule type" value="Genomic_DNA"/>
</dbReference>
<feature type="signal peptide" evidence="1">
    <location>
        <begin position="1"/>
        <end position="21"/>
    </location>
</feature>
<evidence type="ECO:0000313" key="2">
    <source>
        <dbReference type="EMBL" id="KAK8861499.1"/>
    </source>
</evidence>
<dbReference type="KEGG" id="kne:92179579"/>
<reference evidence="2 3" key="1">
    <citation type="journal article" date="2024" name="bioRxiv">
        <title>Comparative genomics of Cryptococcus and Kwoniella reveals pathogenesis evolution and contrasting karyotype dynamics via intercentromeric recombination or chromosome fusion.</title>
        <authorList>
            <person name="Coelho M.A."/>
            <person name="David-Palma M."/>
            <person name="Shea T."/>
            <person name="Bowers K."/>
            <person name="McGinley-Smith S."/>
            <person name="Mohammad A.W."/>
            <person name="Gnirke A."/>
            <person name="Yurkov A.M."/>
            <person name="Nowrousian M."/>
            <person name="Sun S."/>
            <person name="Cuomo C.A."/>
            <person name="Heitman J."/>
        </authorList>
    </citation>
    <scope>NUCLEOTIDE SEQUENCE [LARGE SCALE GENOMIC DNA]</scope>
    <source>
        <strain evidence="2 3">CBS 13917</strain>
    </source>
</reference>
<evidence type="ECO:0000313" key="3">
    <source>
        <dbReference type="Proteomes" id="UP001388673"/>
    </source>
</evidence>
<dbReference type="RefSeq" id="XP_066804124.1">
    <property type="nucleotide sequence ID" value="XM_066945435.1"/>
</dbReference>
<keyword evidence="1" id="KW-0732">Signal</keyword>
<gene>
    <name evidence="2" type="ORF">IAR55_002320</name>
</gene>
<comment type="caution">
    <text evidence="2">The sequence shown here is derived from an EMBL/GenBank/DDBJ whole genome shotgun (WGS) entry which is preliminary data.</text>
</comment>
<protein>
    <submittedName>
        <fullName evidence="2">Uncharacterized protein</fullName>
    </submittedName>
</protein>
<sequence>MQACKTIALFALLPFLAQTQALPLFGLGSLFGGIVPTPAAVGSVTSIVGAALPVGQATSIVGSVVGQATGVAASAISQETKFVGSAIGDASKIAGAVIGQATGVIVPDATKIVGSVISQVTGIVGPTIANGINVAGSASGSGSASAGASLDLDHIVATANGALAGNVVAQGSSLLKGLASGATGFTTIGKGAVGDLTSIVGGAVNGVSAGGIASTVGGIAQGAVPAGVVSAATGAVGQVENTLKGVTSGSGVGSILGGATSGSGVGSILNGVTSGSGVGSVLNGVTSSDVLGQAEHIVSSVVPGNVIGGLTSGSILGQAENVVGGVAGQVAHPTSTGSAAAPITTATPTRILQALNTFVGNIKPVSAVEAVEQIQTIYYNLAYAVQNQAAMLQSTVEHSPFITFASQLVRNLDNYLKLLPSTISSTTTVISIAAELDASLAAMIGGIKASENGAVDLATALYADGMFSVGAMSTLIPRTIAILPPIPAIYSH</sequence>
<organism evidence="2 3">
    <name type="scientific">Kwoniella newhampshirensis</name>
    <dbReference type="NCBI Taxonomy" id="1651941"/>
    <lineage>
        <taxon>Eukaryota</taxon>
        <taxon>Fungi</taxon>
        <taxon>Dikarya</taxon>
        <taxon>Basidiomycota</taxon>
        <taxon>Agaricomycotina</taxon>
        <taxon>Tremellomycetes</taxon>
        <taxon>Tremellales</taxon>
        <taxon>Cryptococcaceae</taxon>
        <taxon>Kwoniella</taxon>
    </lineage>
</organism>
<accession>A0AAW0Z0Z1</accession>
<keyword evidence="3" id="KW-1185">Reference proteome</keyword>